<feature type="region of interest" description="Disordered" evidence="1">
    <location>
        <begin position="79"/>
        <end position="102"/>
    </location>
</feature>
<name>A0ABM6T422_9ACTN</name>
<dbReference type="RefSeq" id="WP_099505596.1">
    <property type="nucleotide sequence ID" value="NZ_CP026654.1"/>
</dbReference>
<protein>
    <submittedName>
        <fullName evidence="2">Uncharacterized protein</fullName>
    </submittedName>
</protein>
<geneLocation type="plasmid" evidence="2 3">
    <name>unnamed2</name>
</geneLocation>
<organism evidence="2 3">
    <name type="scientific">Streptomyces dengpaensis</name>
    <dbReference type="NCBI Taxonomy" id="2049881"/>
    <lineage>
        <taxon>Bacteria</taxon>
        <taxon>Bacillati</taxon>
        <taxon>Actinomycetota</taxon>
        <taxon>Actinomycetes</taxon>
        <taxon>Kitasatosporales</taxon>
        <taxon>Streptomycetaceae</taxon>
        <taxon>Streptomyces</taxon>
    </lineage>
</organism>
<gene>
    <name evidence="2" type="ORF">C4B68_40830</name>
</gene>
<feature type="compositionally biased region" description="Low complexity" evidence="1">
    <location>
        <begin position="88"/>
        <end position="99"/>
    </location>
</feature>
<dbReference type="EMBL" id="CP026654">
    <property type="protein sequence ID" value="AVH61854.1"/>
    <property type="molecule type" value="Genomic_DNA"/>
</dbReference>
<sequence>MKLPFVRRTTADALRDKLTRAEEEVVAQAASVEAKDGEVQRLTGELNVARLARKAAQEAYKVADSRATRAEERVAELEARPRMVQEQPDAGEAGKAGPGPEDRAYAFTVLNRALPQFADIVTQNGGALPDENYEALSIYVNGASMYYGLSDAEVEEVGVRHGIPAPILQKAKGFVSRALPAGAV</sequence>
<keyword evidence="2" id="KW-0614">Plasmid</keyword>
<reference evidence="2 3" key="1">
    <citation type="submission" date="2018-02" db="EMBL/GenBank/DDBJ databases">
        <title>Complete genome sequence of Streptomyces dengpaensis, the producer of angucyclines.</title>
        <authorList>
            <person name="Yumei L."/>
        </authorList>
    </citation>
    <scope>NUCLEOTIDE SEQUENCE [LARGE SCALE GENOMIC DNA]</scope>
    <source>
        <strain evidence="2 3">XZHG99</strain>
        <plasmid evidence="2 3">unnamed2</plasmid>
    </source>
</reference>
<evidence type="ECO:0000256" key="1">
    <source>
        <dbReference type="SAM" id="MobiDB-lite"/>
    </source>
</evidence>
<keyword evidence="3" id="KW-1185">Reference proteome</keyword>
<proteinExistence type="predicted"/>
<evidence type="ECO:0000313" key="3">
    <source>
        <dbReference type="Proteomes" id="UP000238413"/>
    </source>
</evidence>
<dbReference type="Proteomes" id="UP000238413">
    <property type="component" value="Plasmid unnamed2"/>
</dbReference>
<evidence type="ECO:0000313" key="2">
    <source>
        <dbReference type="EMBL" id="AVH61854.1"/>
    </source>
</evidence>
<accession>A0ABM6T422</accession>